<dbReference type="AlphaFoldDB" id="A0AA42CYL0"/>
<dbReference type="RefSeq" id="WP_250938363.1">
    <property type="nucleotide sequence ID" value="NZ_JAMLJK010000002.1"/>
</dbReference>
<reference evidence="1" key="1">
    <citation type="submission" date="2022-11" db="EMBL/GenBank/DDBJ databases">
        <title>Larsenimonas rhizosphaerae sp. nov., isolated from a tidal mudflat.</title>
        <authorList>
            <person name="Lee S.D."/>
            <person name="Kim I.S."/>
        </authorList>
    </citation>
    <scope>NUCLEOTIDE SEQUENCE</scope>
    <source>
        <strain evidence="1">GH2-1</strain>
    </source>
</reference>
<protein>
    <submittedName>
        <fullName evidence="1">DUF3581 family protein</fullName>
    </submittedName>
</protein>
<dbReference type="InterPro" id="IPR021974">
    <property type="entry name" value="DUF3581"/>
</dbReference>
<gene>
    <name evidence="1" type="ORF">OQ287_13520</name>
</gene>
<proteinExistence type="predicted"/>
<evidence type="ECO:0000313" key="1">
    <source>
        <dbReference type="EMBL" id="MCX2525260.1"/>
    </source>
</evidence>
<organism evidence="1 2">
    <name type="scientific">Larsenimonas rhizosphaerae</name>
    <dbReference type="NCBI Taxonomy" id="2944682"/>
    <lineage>
        <taxon>Bacteria</taxon>
        <taxon>Pseudomonadati</taxon>
        <taxon>Pseudomonadota</taxon>
        <taxon>Gammaproteobacteria</taxon>
        <taxon>Oceanospirillales</taxon>
        <taxon>Halomonadaceae</taxon>
        <taxon>Larsenimonas</taxon>
    </lineage>
</organism>
<keyword evidence="2" id="KW-1185">Reference proteome</keyword>
<sequence length="235" mass="26110">MVLDDFYTEDNDGRLIITADQASRFAKEMAGDFNPIHTPGARRFCVPGDLLFSLVLNRFGLAPCMTFRFCGMVGDSVPLSFEEDGDTITVSDARGKVYLSVERKGTPTFDATAIAAFTTRYIAFSGQNFPHYLQPLMQEHGVMFNPQRPLVIYDSMGFCLDRLDAEAPELHFDKAWLDVNGKRGDAHMHFEMMVGGKCIGTGEKKLVVSGLQPYCDDTMQSIICEFNKLKASATS</sequence>
<name>A0AA42CYL0_9GAMM</name>
<dbReference type="EMBL" id="JAPIVE010000004">
    <property type="protein sequence ID" value="MCX2525260.1"/>
    <property type="molecule type" value="Genomic_DNA"/>
</dbReference>
<evidence type="ECO:0000313" key="2">
    <source>
        <dbReference type="Proteomes" id="UP001165678"/>
    </source>
</evidence>
<dbReference type="Pfam" id="PF12119">
    <property type="entry name" value="DUF3581"/>
    <property type="match status" value="1"/>
</dbReference>
<comment type="caution">
    <text evidence="1">The sequence shown here is derived from an EMBL/GenBank/DDBJ whole genome shotgun (WGS) entry which is preliminary data.</text>
</comment>
<dbReference type="Proteomes" id="UP001165678">
    <property type="component" value="Unassembled WGS sequence"/>
</dbReference>
<accession>A0AA42CYL0</accession>